<evidence type="ECO:0000256" key="8">
    <source>
        <dbReference type="SAM" id="MobiDB-lite"/>
    </source>
</evidence>
<sequence length="1222" mass="139463">MFWRESSALLSHFIMDEKRKLDLVSLNECIICNLCEGYLIDATAISECLHSFCKSCIVKHLQTKNTCPKKDCGKVVHYSNPLKYIRSDPTLQELVYKLVPGLLERETKQEETFYQTRGVPNPKVIQNKTIVQTITKNPDPKTKVEEYKTPLNKTEKVGIELVTLNEDLLEQIEGRFVRCSSLVTITHLKKLLALKLFHSMEKQKMFEILYNEELLGKDHTLKFVILTRYKKKGGPLRLYYLCKTYVKHMSHMPAMNAHMLFSKFSSAEHFQKKTSTNIIENENVYHHKMGFQRANPSIASTHSSSNTASGSLIILICLASAFMLLAILGTTFYYYHRKRSNSFNFNRSNHKVLLLKRELPLEKSFLINSFNGNSSTIGATGKTRAVRSPSSGQVNPFNKKTPSPVGCLKDTFPNANVSGIVNEGSTISQKNELTKTMNNEPEGGDVVRKINLPLEKASVLNSIENLNEKSVNRKDSGSSLISSVVPFKTKTLESEEPVSNDSKKLGQLHFKLKYSYDKKVLCLGVIRCTNLPAPKKDSNATIDPYVKLQLLPEKQHKAKTRVIRRSTNPVYNEEFTFYGITPNFLDNLVVHFVVLNFDRFARDEILGEVICKLNQLEFDSLEKQINLVRDISPRGNKLKIQELGEVLISLCYQPIANRLTVVILKARNLPKMDLTGLCDPYVKIYVYHNGQRIFKKRTHVKKRTLNPVFNESFVFDIPPDEGLDNIQIQFTVFDHDRVTRNELIGKIDIGCKSGNPITEKHWNEVIKAPRRQIAEWHKLKEFVLSHFNFFVYSSFDRNVCEDIHTVRETILWIGLMKNRFVLLTSQNNVYDIAYNSLDWRKGRLYLSGARTRQNIYPELTKKIDDGTGFFSGTHKRLVVIDEYSQYLYVESNDMNVANTYDIVHSKTMYYKVKDNVQPDSKEHHVALSSNEALAFYLLEFKNDDDKSGLIQKVSFYGGHRLTDSSNLKPTSNKYYLCYSQTAADKIYMSTDSCKHRLSWNVIQGFVDTYNFYLFSSNQTVLIFSTSAFSTPGTQVKLNLIRYDDFFVCNSAPTLTTSGKYALLVIGIIIVCAVLGTVIFFLIFSGFQNNDQPQQQQDNLDNSNIMQQSQQPQMIQPKTSNAGIMVVIPSGGGDPNVQLQQQIALQQMALQSNMQPIQSSVTPWKRSKTKRNSQCSRTGSNKRNSAKSSRGSKITSKQSRKQSSRKRSSKRKQSKRASKKQDD</sequence>
<dbReference type="GO" id="GO:0070382">
    <property type="term" value="C:exocytic vesicle"/>
    <property type="evidence" value="ECO:0007669"/>
    <property type="project" value="TreeGrafter"/>
</dbReference>
<keyword evidence="3" id="KW-0677">Repeat</keyword>
<dbReference type="PRINTS" id="PR00399">
    <property type="entry name" value="SYNAPTOTAGMN"/>
</dbReference>
<comment type="subcellular location">
    <subcellularLocation>
        <location evidence="1">Nucleus</location>
    </subcellularLocation>
</comment>
<keyword evidence="5" id="KW-0862">Zinc</keyword>
<evidence type="ECO:0000256" key="9">
    <source>
        <dbReference type="SAM" id="Phobius"/>
    </source>
</evidence>
<evidence type="ECO:0000256" key="2">
    <source>
        <dbReference type="ARBA" id="ARBA00022723"/>
    </source>
</evidence>
<feature type="compositionally biased region" description="Basic residues" evidence="8">
    <location>
        <begin position="1197"/>
        <end position="1222"/>
    </location>
</feature>
<feature type="compositionally biased region" description="Polar residues" evidence="8">
    <location>
        <begin position="388"/>
        <end position="400"/>
    </location>
</feature>
<feature type="transmembrane region" description="Helical" evidence="9">
    <location>
        <begin position="1060"/>
        <end position="1086"/>
    </location>
</feature>
<organism evidence="12 13">
    <name type="scientific">Blomia tropicalis</name>
    <name type="common">Mite</name>
    <dbReference type="NCBI Taxonomy" id="40697"/>
    <lineage>
        <taxon>Eukaryota</taxon>
        <taxon>Metazoa</taxon>
        <taxon>Ecdysozoa</taxon>
        <taxon>Arthropoda</taxon>
        <taxon>Chelicerata</taxon>
        <taxon>Arachnida</taxon>
        <taxon>Acari</taxon>
        <taxon>Acariformes</taxon>
        <taxon>Sarcoptiformes</taxon>
        <taxon>Astigmata</taxon>
        <taxon>Glycyphagoidea</taxon>
        <taxon>Echimyopodidae</taxon>
        <taxon>Blomia</taxon>
    </lineage>
</organism>
<protein>
    <submittedName>
        <fullName evidence="12">Uncharacterized protein</fullName>
    </submittedName>
</protein>
<dbReference type="InterPro" id="IPR001565">
    <property type="entry name" value="Synaptotagmin"/>
</dbReference>
<dbReference type="InterPro" id="IPR001841">
    <property type="entry name" value="Znf_RING"/>
</dbReference>
<feature type="transmembrane region" description="Helical" evidence="9">
    <location>
        <begin position="312"/>
        <end position="335"/>
    </location>
</feature>
<evidence type="ECO:0000259" key="10">
    <source>
        <dbReference type="PROSITE" id="PS50004"/>
    </source>
</evidence>
<dbReference type="PRINTS" id="PR00360">
    <property type="entry name" value="C2DOMAIN"/>
</dbReference>
<evidence type="ECO:0000256" key="5">
    <source>
        <dbReference type="ARBA" id="ARBA00022833"/>
    </source>
</evidence>
<dbReference type="PROSITE" id="PS50089">
    <property type="entry name" value="ZF_RING_2"/>
    <property type="match status" value="1"/>
</dbReference>
<evidence type="ECO:0000256" key="3">
    <source>
        <dbReference type="ARBA" id="ARBA00022737"/>
    </source>
</evidence>
<evidence type="ECO:0000256" key="1">
    <source>
        <dbReference type="ARBA" id="ARBA00004123"/>
    </source>
</evidence>
<dbReference type="InterPro" id="IPR017907">
    <property type="entry name" value="Znf_RING_CS"/>
</dbReference>
<evidence type="ECO:0000313" key="12">
    <source>
        <dbReference type="EMBL" id="KAJ6218690.1"/>
    </source>
</evidence>
<dbReference type="Gene3D" id="3.10.20.90">
    <property type="entry name" value="Phosphatidylinositol 3-kinase Catalytic Subunit, Chain A, domain 1"/>
    <property type="match status" value="1"/>
</dbReference>
<feature type="domain" description="C2" evidence="10">
    <location>
        <begin position="504"/>
        <end position="626"/>
    </location>
</feature>
<evidence type="ECO:0000313" key="13">
    <source>
        <dbReference type="Proteomes" id="UP001142055"/>
    </source>
</evidence>
<gene>
    <name evidence="12" type="ORF">RDWZM_004502</name>
</gene>
<keyword evidence="6" id="KW-0539">Nucleus</keyword>
<dbReference type="SMART" id="SM00239">
    <property type="entry name" value="C2"/>
    <property type="match status" value="2"/>
</dbReference>
<keyword evidence="9" id="KW-1133">Transmembrane helix</keyword>
<dbReference type="Pfam" id="PF16207">
    <property type="entry name" value="RAWUL"/>
    <property type="match status" value="1"/>
</dbReference>
<dbReference type="Proteomes" id="UP001142055">
    <property type="component" value="Chromosome 2"/>
</dbReference>
<dbReference type="PANTHER" id="PTHR10024">
    <property type="entry name" value="SYNAPTOTAGMIN"/>
    <property type="match status" value="1"/>
</dbReference>
<evidence type="ECO:0000259" key="11">
    <source>
        <dbReference type="PROSITE" id="PS50089"/>
    </source>
</evidence>
<proteinExistence type="predicted"/>
<dbReference type="GO" id="GO:0031519">
    <property type="term" value="C:PcG protein complex"/>
    <property type="evidence" value="ECO:0007669"/>
    <property type="project" value="UniProtKB-ARBA"/>
</dbReference>
<dbReference type="SUPFAM" id="SSF57850">
    <property type="entry name" value="RING/U-box"/>
    <property type="match status" value="1"/>
</dbReference>
<dbReference type="Gene3D" id="2.60.40.150">
    <property type="entry name" value="C2 domain"/>
    <property type="match status" value="2"/>
</dbReference>
<dbReference type="GO" id="GO:0030276">
    <property type="term" value="F:clathrin binding"/>
    <property type="evidence" value="ECO:0007669"/>
    <property type="project" value="TreeGrafter"/>
</dbReference>
<dbReference type="GO" id="GO:0008270">
    <property type="term" value="F:zinc ion binding"/>
    <property type="evidence" value="ECO:0007669"/>
    <property type="project" value="UniProtKB-KW"/>
</dbReference>
<dbReference type="AlphaFoldDB" id="A0A9Q0M7C1"/>
<dbReference type="GO" id="GO:0005544">
    <property type="term" value="F:calcium-dependent phospholipid binding"/>
    <property type="evidence" value="ECO:0007669"/>
    <property type="project" value="TreeGrafter"/>
</dbReference>
<dbReference type="PANTHER" id="PTHR10024:SF369">
    <property type="entry name" value="FI18813P1"/>
    <property type="match status" value="1"/>
</dbReference>
<dbReference type="FunFam" id="2.60.40.150:FF:000039">
    <property type="entry name" value="Synaptotagmin 11"/>
    <property type="match status" value="1"/>
</dbReference>
<keyword evidence="2" id="KW-0479">Metal-binding</keyword>
<dbReference type="GO" id="GO:0001786">
    <property type="term" value="F:phosphatidylserine binding"/>
    <property type="evidence" value="ECO:0007669"/>
    <property type="project" value="TreeGrafter"/>
</dbReference>
<evidence type="ECO:0000256" key="6">
    <source>
        <dbReference type="ARBA" id="ARBA00023242"/>
    </source>
</evidence>
<dbReference type="InterPro" id="IPR035892">
    <property type="entry name" value="C2_domain_sf"/>
</dbReference>
<dbReference type="SUPFAM" id="SSF49562">
    <property type="entry name" value="C2 domain (Calcium/lipid-binding domain, CaLB)"/>
    <property type="match status" value="2"/>
</dbReference>
<dbReference type="GO" id="GO:0005886">
    <property type="term" value="C:plasma membrane"/>
    <property type="evidence" value="ECO:0007669"/>
    <property type="project" value="TreeGrafter"/>
</dbReference>
<dbReference type="GO" id="GO:0048791">
    <property type="term" value="P:calcium ion-regulated exocytosis of neurotransmitter"/>
    <property type="evidence" value="ECO:0007669"/>
    <property type="project" value="TreeGrafter"/>
</dbReference>
<evidence type="ECO:0000256" key="7">
    <source>
        <dbReference type="PROSITE-ProRule" id="PRU00175"/>
    </source>
</evidence>
<dbReference type="FunFam" id="3.30.40.10:FF:000033">
    <property type="entry name" value="Polycomb group RING finger protein 3"/>
    <property type="match status" value="1"/>
</dbReference>
<dbReference type="GO" id="GO:0030424">
    <property type="term" value="C:axon"/>
    <property type="evidence" value="ECO:0007669"/>
    <property type="project" value="TreeGrafter"/>
</dbReference>
<keyword evidence="4 7" id="KW-0863">Zinc-finger</keyword>
<feature type="domain" description="C2" evidence="10">
    <location>
        <begin position="642"/>
        <end position="777"/>
    </location>
</feature>
<accession>A0A9Q0M7C1</accession>
<comment type="caution">
    <text evidence="12">The sequence shown here is derived from an EMBL/GenBank/DDBJ whole genome shotgun (WGS) entry which is preliminary data.</text>
</comment>
<dbReference type="InterPro" id="IPR013083">
    <property type="entry name" value="Znf_RING/FYVE/PHD"/>
</dbReference>
<feature type="compositionally biased region" description="Polar residues" evidence="8">
    <location>
        <begin position="1171"/>
        <end position="1194"/>
    </location>
</feature>
<dbReference type="CDD" id="cd08404">
    <property type="entry name" value="C2B_Synaptotagmin-4"/>
    <property type="match status" value="1"/>
</dbReference>
<dbReference type="GO" id="GO:0000149">
    <property type="term" value="F:SNARE binding"/>
    <property type="evidence" value="ECO:0007669"/>
    <property type="project" value="TreeGrafter"/>
</dbReference>
<dbReference type="Pfam" id="PF13923">
    <property type="entry name" value="zf-C3HC4_2"/>
    <property type="match status" value="1"/>
</dbReference>
<dbReference type="EMBL" id="JAPWDV010000002">
    <property type="protein sequence ID" value="KAJ6218690.1"/>
    <property type="molecule type" value="Genomic_DNA"/>
</dbReference>
<dbReference type="InterPro" id="IPR032443">
    <property type="entry name" value="RAWUL"/>
</dbReference>
<keyword evidence="9" id="KW-0472">Membrane</keyword>
<evidence type="ECO:0000256" key="4">
    <source>
        <dbReference type="ARBA" id="ARBA00022771"/>
    </source>
</evidence>
<name>A0A9Q0M7C1_BLOTA</name>
<feature type="region of interest" description="Disordered" evidence="8">
    <location>
        <begin position="378"/>
        <end position="400"/>
    </location>
</feature>
<dbReference type="GO" id="GO:0006906">
    <property type="term" value="P:vesicle fusion"/>
    <property type="evidence" value="ECO:0007669"/>
    <property type="project" value="TreeGrafter"/>
</dbReference>
<dbReference type="Pfam" id="PF00168">
    <property type="entry name" value="C2"/>
    <property type="match status" value="2"/>
</dbReference>
<feature type="region of interest" description="Disordered" evidence="8">
    <location>
        <begin position="1153"/>
        <end position="1222"/>
    </location>
</feature>
<keyword evidence="13" id="KW-1185">Reference proteome</keyword>
<feature type="domain" description="RING-type" evidence="11">
    <location>
        <begin position="32"/>
        <end position="68"/>
    </location>
</feature>
<dbReference type="PROSITE" id="PS50004">
    <property type="entry name" value="C2"/>
    <property type="match status" value="2"/>
</dbReference>
<dbReference type="InterPro" id="IPR000008">
    <property type="entry name" value="C2_dom"/>
</dbReference>
<dbReference type="GO" id="GO:0005509">
    <property type="term" value="F:calcium ion binding"/>
    <property type="evidence" value="ECO:0007669"/>
    <property type="project" value="TreeGrafter"/>
</dbReference>
<dbReference type="GO" id="GO:0098793">
    <property type="term" value="C:presynapse"/>
    <property type="evidence" value="ECO:0007669"/>
    <property type="project" value="GOC"/>
</dbReference>
<keyword evidence="9" id="KW-0812">Transmembrane</keyword>
<dbReference type="PROSITE" id="PS00518">
    <property type="entry name" value="ZF_RING_1"/>
    <property type="match status" value="1"/>
</dbReference>
<dbReference type="Gene3D" id="3.30.40.10">
    <property type="entry name" value="Zinc/RING finger domain, C3HC4 (zinc finger)"/>
    <property type="match status" value="1"/>
</dbReference>
<reference evidence="12" key="1">
    <citation type="submission" date="2022-12" db="EMBL/GenBank/DDBJ databases">
        <title>Genome assemblies of Blomia tropicalis.</title>
        <authorList>
            <person name="Cui Y."/>
        </authorList>
    </citation>
    <scope>NUCLEOTIDE SEQUENCE</scope>
    <source>
        <tissue evidence="12">Adult mites</tissue>
    </source>
</reference>